<reference evidence="2" key="1">
    <citation type="submission" date="2020-02" db="EMBL/GenBank/DDBJ databases">
        <title>Draft genome sequence of Candidatus Afipia apatlaquensis IBT-C3, a potential strain for decolorization of textile dyes.</title>
        <authorList>
            <person name="Sanchez-Reyes A."/>
            <person name="Breton-Deval L."/>
            <person name="Mangelson H."/>
            <person name="Sanchez-Flores A."/>
        </authorList>
    </citation>
    <scope>NUCLEOTIDE SEQUENCE [LARGE SCALE GENOMIC DNA]</scope>
    <source>
        <strain evidence="2">IBT-C3</strain>
    </source>
</reference>
<evidence type="ECO:0008006" key="4">
    <source>
        <dbReference type="Google" id="ProtNLM"/>
    </source>
</evidence>
<evidence type="ECO:0000313" key="2">
    <source>
        <dbReference type="EMBL" id="NGX97896.1"/>
    </source>
</evidence>
<feature type="signal peptide" evidence="1">
    <location>
        <begin position="1"/>
        <end position="21"/>
    </location>
</feature>
<keyword evidence="3" id="KW-1185">Reference proteome</keyword>
<gene>
    <name evidence="2" type="ORF">G4V63_22605</name>
</gene>
<proteinExistence type="predicted"/>
<protein>
    <recommendedName>
        <fullName evidence="4">Secreted protein</fullName>
    </recommendedName>
</protein>
<sequence>MCNQTVLLTAAILGSCLPAKAQTSNVEKPRDMLAAQIRMQGYVCDKPLAATKDAKLSKPDRAVWILRCSNANYSVNRVPDMAAKVTPLK</sequence>
<feature type="chain" id="PRO_5028839935" description="Secreted protein" evidence="1">
    <location>
        <begin position="22"/>
        <end position="89"/>
    </location>
</feature>
<accession>A0A7C9RLU6</accession>
<dbReference type="Proteomes" id="UP000480266">
    <property type="component" value="Unassembled WGS sequence"/>
</dbReference>
<evidence type="ECO:0000313" key="3">
    <source>
        <dbReference type="Proteomes" id="UP000480266"/>
    </source>
</evidence>
<keyword evidence="1" id="KW-0732">Signal</keyword>
<name>A0A7C9RLU6_9BRAD</name>
<dbReference type="AlphaFoldDB" id="A0A7C9RLU6"/>
<dbReference type="EMBL" id="JAAMRR010001148">
    <property type="protein sequence ID" value="NGX97896.1"/>
    <property type="molecule type" value="Genomic_DNA"/>
</dbReference>
<comment type="caution">
    <text evidence="2">The sequence shown here is derived from an EMBL/GenBank/DDBJ whole genome shotgun (WGS) entry which is preliminary data.</text>
</comment>
<organism evidence="2 3">
    <name type="scientific">Candidatus Afipia apatlaquensis</name>
    <dbReference type="NCBI Taxonomy" id="2712852"/>
    <lineage>
        <taxon>Bacteria</taxon>
        <taxon>Pseudomonadati</taxon>
        <taxon>Pseudomonadota</taxon>
        <taxon>Alphaproteobacteria</taxon>
        <taxon>Hyphomicrobiales</taxon>
        <taxon>Nitrobacteraceae</taxon>
        <taxon>Afipia</taxon>
    </lineage>
</organism>
<evidence type="ECO:0000256" key="1">
    <source>
        <dbReference type="SAM" id="SignalP"/>
    </source>
</evidence>